<protein>
    <submittedName>
        <fullName evidence="8">Citrate transporter</fullName>
    </submittedName>
</protein>
<evidence type="ECO:0000256" key="4">
    <source>
        <dbReference type="ARBA" id="ARBA00022989"/>
    </source>
</evidence>
<dbReference type="KEGG" id="barh:WN72_33545"/>
<feature type="transmembrane region" description="Helical" evidence="6">
    <location>
        <begin position="331"/>
        <end position="350"/>
    </location>
</feature>
<dbReference type="NCBIfam" id="TIGR00784">
    <property type="entry name" value="citMHS"/>
    <property type="match status" value="1"/>
</dbReference>
<feature type="transmembrane region" description="Helical" evidence="6">
    <location>
        <begin position="286"/>
        <end position="310"/>
    </location>
</feature>
<dbReference type="GO" id="GO:0015128">
    <property type="term" value="F:gluconate transmembrane transporter activity"/>
    <property type="evidence" value="ECO:0007669"/>
    <property type="project" value="InterPro"/>
</dbReference>
<gene>
    <name evidence="8" type="ORF">WN72_33545</name>
</gene>
<dbReference type="Pfam" id="PF03600">
    <property type="entry name" value="CitMHS"/>
    <property type="match status" value="1"/>
</dbReference>
<evidence type="ECO:0000256" key="6">
    <source>
        <dbReference type="SAM" id="Phobius"/>
    </source>
</evidence>
<dbReference type="InterPro" id="IPR004680">
    <property type="entry name" value="Cit_transptr-like_dom"/>
</dbReference>
<evidence type="ECO:0000256" key="5">
    <source>
        <dbReference type="ARBA" id="ARBA00023136"/>
    </source>
</evidence>
<keyword evidence="4 6" id="KW-1133">Transmembrane helix</keyword>
<dbReference type="Proteomes" id="UP000594015">
    <property type="component" value="Chromosome"/>
</dbReference>
<evidence type="ECO:0000259" key="7">
    <source>
        <dbReference type="Pfam" id="PF03600"/>
    </source>
</evidence>
<dbReference type="InterPro" id="IPR003474">
    <property type="entry name" value="Glcn_transporter"/>
</dbReference>
<accession>A0AAE7P1N9</accession>
<feature type="domain" description="Citrate transporter-like" evidence="7">
    <location>
        <begin position="15"/>
        <end position="384"/>
    </location>
</feature>
<keyword evidence="3 6" id="KW-0812">Transmembrane</keyword>
<keyword evidence="5 6" id="KW-0472">Membrane</keyword>
<reference evidence="8 9" key="1">
    <citation type="submission" date="2018-06" db="EMBL/GenBank/DDBJ databases">
        <title>Comparative genomics of Bradyrhizobium nodulating Arachidis hypogaea.</title>
        <authorList>
            <person name="Li Y."/>
        </authorList>
    </citation>
    <scope>NUCLEOTIDE SEQUENCE [LARGE SCALE GENOMIC DNA]</scope>
    <source>
        <strain evidence="8 9">CCBAU 051107</strain>
    </source>
</reference>
<feature type="transmembrane region" description="Helical" evidence="6">
    <location>
        <begin position="243"/>
        <end position="274"/>
    </location>
</feature>
<dbReference type="PANTHER" id="PTHR30354">
    <property type="entry name" value="GNT FAMILY GLUCONATE TRANSPORTER"/>
    <property type="match status" value="1"/>
</dbReference>
<evidence type="ECO:0000256" key="1">
    <source>
        <dbReference type="ARBA" id="ARBA00004141"/>
    </source>
</evidence>
<keyword evidence="2" id="KW-0813">Transport</keyword>
<organism evidence="8 9">
    <name type="scientific">Bradyrhizobium arachidis</name>
    <dbReference type="NCBI Taxonomy" id="858423"/>
    <lineage>
        <taxon>Bacteria</taxon>
        <taxon>Pseudomonadati</taxon>
        <taxon>Pseudomonadota</taxon>
        <taxon>Alphaproteobacteria</taxon>
        <taxon>Hyphomicrobiales</taxon>
        <taxon>Nitrobacteraceae</taxon>
        <taxon>Bradyrhizobium</taxon>
    </lineage>
</organism>
<feature type="transmembrane region" description="Helical" evidence="6">
    <location>
        <begin position="22"/>
        <end position="43"/>
    </location>
</feature>
<name>A0AAE7P1N9_9BRAD</name>
<feature type="transmembrane region" description="Helical" evidence="6">
    <location>
        <begin position="418"/>
        <end position="438"/>
    </location>
</feature>
<evidence type="ECO:0000256" key="3">
    <source>
        <dbReference type="ARBA" id="ARBA00022692"/>
    </source>
</evidence>
<dbReference type="EMBL" id="CP030050">
    <property type="protein sequence ID" value="QOZ73714.1"/>
    <property type="molecule type" value="Genomic_DNA"/>
</dbReference>
<comment type="subcellular location">
    <subcellularLocation>
        <location evidence="1">Membrane</location>
        <topology evidence="1">Multi-pass membrane protein</topology>
    </subcellularLocation>
</comment>
<dbReference type="GO" id="GO:0015137">
    <property type="term" value="F:citrate transmembrane transporter activity"/>
    <property type="evidence" value="ECO:0007669"/>
    <property type="project" value="InterPro"/>
</dbReference>
<sequence>MLTILGYSMIVVFMALIMTERLTAMIALIIVPIVFALIGGFGTDIGPMVISGLRAIAPTGVLTLFAILYFGLMIDVGLFDALVRLIIRLSKGDPVRLVVGSAAMALIVSLDGDGSTTFLLCVTALLPLHRYLGINPLILPCVIGLSNSVMNIAPWGGPTARVMSVLHLDASQVFLPLVPGMTMASLAVLGIAYYLGRKERARLSKIGKPEAPDHVSAFGGDVDFSSTDLPAPERRPALMIFNLVLTVALLVCLVGGWLPLPVLFMAAFAIAITVNFPKQKDQKERIAAHAGSAVSVVGIIFAAGVFTGILSGTKMMDAIAQSVVHMVPAPAAGHLPLITALLSAPFTFFISNDAFYFGIVPILAETAKTYGIAPEIIARASLVGQPVHFLSPLLAANYVLIGLAGVEFGAHQRFTMKWSFLLMLVLLVASALVGVIPVF</sequence>
<evidence type="ECO:0000313" key="8">
    <source>
        <dbReference type="EMBL" id="QOZ73714.1"/>
    </source>
</evidence>
<proteinExistence type="predicted"/>
<dbReference type="InterPro" id="IPR014738">
    <property type="entry name" value="Citrate_transporter"/>
</dbReference>
<dbReference type="AlphaFoldDB" id="A0AAE7P1N9"/>
<feature type="transmembrane region" description="Helical" evidence="6">
    <location>
        <begin position="173"/>
        <end position="195"/>
    </location>
</feature>
<dbReference type="PANTHER" id="PTHR30354:SF26">
    <property type="entry name" value="TRANSPORTER, PUTATIVE-RELATED"/>
    <property type="match status" value="1"/>
</dbReference>
<feature type="transmembrane region" description="Helical" evidence="6">
    <location>
        <begin position="389"/>
        <end position="406"/>
    </location>
</feature>
<evidence type="ECO:0000313" key="9">
    <source>
        <dbReference type="Proteomes" id="UP000594015"/>
    </source>
</evidence>
<feature type="transmembrane region" description="Helical" evidence="6">
    <location>
        <begin position="55"/>
        <end position="79"/>
    </location>
</feature>
<evidence type="ECO:0000256" key="2">
    <source>
        <dbReference type="ARBA" id="ARBA00022448"/>
    </source>
</evidence>
<feature type="transmembrane region" description="Helical" evidence="6">
    <location>
        <begin position="133"/>
        <end position="153"/>
    </location>
</feature>
<dbReference type="GO" id="GO:0005886">
    <property type="term" value="C:plasma membrane"/>
    <property type="evidence" value="ECO:0007669"/>
    <property type="project" value="TreeGrafter"/>
</dbReference>